<proteinExistence type="predicted"/>
<keyword evidence="2" id="KW-0472">Membrane</keyword>
<accession>A0AC58K0U8</accession>
<protein>
    <submittedName>
        <fullName evidence="2">Transmembrane protein 156 isoform X5</fullName>
    </submittedName>
</protein>
<gene>
    <name evidence="2" type="primary">Tmem156</name>
</gene>
<dbReference type="RefSeq" id="XP_073898554.1">
    <property type="nucleotide sequence ID" value="XM_074042453.1"/>
</dbReference>
<organism evidence="1 2">
    <name type="scientific">Castor canadensis</name>
    <name type="common">American beaver</name>
    <dbReference type="NCBI Taxonomy" id="51338"/>
    <lineage>
        <taxon>Eukaryota</taxon>
        <taxon>Metazoa</taxon>
        <taxon>Chordata</taxon>
        <taxon>Craniata</taxon>
        <taxon>Vertebrata</taxon>
        <taxon>Euteleostomi</taxon>
        <taxon>Mammalia</taxon>
        <taxon>Eutheria</taxon>
        <taxon>Euarchontoglires</taxon>
        <taxon>Glires</taxon>
        <taxon>Rodentia</taxon>
        <taxon>Castorimorpha</taxon>
        <taxon>Castoridae</taxon>
        <taxon>Castor</taxon>
    </lineage>
</organism>
<sequence length="266" mass="30667">MKKSQSRLSSLSLSLSHFKSYPKGSGYEVSCINLKDHRDEMQSRKRHTIDAEGRHTCLMKNIGAILSGSLIMRGSMEGKANDFYSACQHFNFTVIPVVEQWEENNTACNLKTHTRKSIIVEEDPTKKRPINYTCRTMEYPDNCIHIYLYMEMDVKNVTCAMKITWYILVLLVFVFLIILIIHKILEGHRRVQNWQSHKYKPTSVLLRGSDCEKLRALNVRVISAEPARRRPLAQVKEVLPPIPELEVASSVLQQDQYTRLSLGNLD</sequence>
<reference evidence="2" key="1">
    <citation type="submission" date="2025-08" db="UniProtKB">
        <authorList>
            <consortium name="RefSeq"/>
        </authorList>
    </citation>
    <scope>IDENTIFICATION</scope>
</reference>
<name>A0AC58K0U8_CASCN</name>
<keyword evidence="1" id="KW-1185">Reference proteome</keyword>
<keyword evidence="2" id="KW-0812">Transmembrane</keyword>
<evidence type="ECO:0000313" key="1">
    <source>
        <dbReference type="Proteomes" id="UP001732720"/>
    </source>
</evidence>
<dbReference type="Proteomes" id="UP001732720">
    <property type="component" value="Chromosome 9"/>
</dbReference>
<evidence type="ECO:0000313" key="2">
    <source>
        <dbReference type="RefSeq" id="XP_073898554.1"/>
    </source>
</evidence>